<feature type="domain" description="Phage-like element PBSX protein XkdF" evidence="2">
    <location>
        <begin position="49"/>
        <end position="162"/>
    </location>
</feature>
<evidence type="ECO:0000259" key="2">
    <source>
        <dbReference type="Pfam" id="PF14550"/>
    </source>
</evidence>
<evidence type="ECO:0000313" key="4">
    <source>
        <dbReference type="Proteomes" id="UP000283834"/>
    </source>
</evidence>
<evidence type="ECO:0000256" key="1">
    <source>
        <dbReference type="SAM" id="MobiDB-lite"/>
    </source>
</evidence>
<feature type="compositionally biased region" description="Basic and acidic residues" evidence="1">
    <location>
        <begin position="316"/>
        <end position="346"/>
    </location>
</feature>
<organism evidence="3 4">
    <name type="scientific">Mediterraneibacter gnavus</name>
    <name type="common">Ruminococcus gnavus</name>
    <dbReference type="NCBI Taxonomy" id="33038"/>
    <lineage>
        <taxon>Bacteria</taxon>
        <taxon>Bacillati</taxon>
        <taxon>Bacillota</taxon>
        <taxon>Clostridia</taxon>
        <taxon>Lachnospirales</taxon>
        <taxon>Lachnospiraceae</taxon>
        <taxon>Mediterraneibacter</taxon>
    </lineage>
</organism>
<sequence length="465" mass="51200">MRKGLKKAYEITDAKISFVSLVDKAANKRQFLLKKADDGKASFTTYGRIIKADAESHYVTGIVYEPMEEDSHGNYMTEEEITKAAYWFAKNGDKVDLQHSFDVLDGATVVENWIAKADFEIDGETIRKGTWLMTVEVTDESVWEAIEKGDITGFSMGGVGNYSEEDVELDEVTKQAAGSSKKGLLKQLAAALGVNVVEKGAMAELYEERSKGSLFWNAFNSLEEILYKYDPITGRWQYEANEDKVRECLEDFVSIITSILTGKESITKAIEADRPDGIEKAGKKMSTKNKDTLSGIYESLGTFLKEFDDPEENPDDEKNKSKEDETGVEDDKTKKKDEEEKEVTKQEVEAIVTKSLEASIAKAMGAGEADDKGEAAAQAQAAGVEKSEELTPESIDAMVQAAVEKALKPQEEPHVTTEQVQNMITKAVENATASVLKSRGLPSNFNGDGSVQKSAGEEHYLHGIL</sequence>
<protein>
    <recommendedName>
        <fullName evidence="2">Phage-like element PBSX protein XkdF domain-containing protein</fullName>
    </recommendedName>
</protein>
<dbReference type="EMBL" id="QRWQ01000008">
    <property type="protein sequence ID" value="RGT38401.1"/>
    <property type="molecule type" value="Genomic_DNA"/>
</dbReference>
<feature type="region of interest" description="Disordered" evidence="1">
    <location>
        <begin position="445"/>
        <end position="465"/>
    </location>
</feature>
<dbReference type="AlphaFoldDB" id="A0A412NGG3"/>
<comment type="caution">
    <text evidence="3">The sequence shown here is derived from an EMBL/GenBank/DDBJ whole genome shotgun (WGS) entry which is preliminary data.</text>
</comment>
<reference evidence="3 4" key="1">
    <citation type="submission" date="2018-08" db="EMBL/GenBank/DDBJ databases">
        <title>A genome reference for cultivated species of the human gut microbiota.</title>
        <authorList>
            <person name="Zou Y."/>
            <person name="Xue W."/>
            <person name="Luo G."/>
        </authorList>
    </citation>
    <scope>NUCLEOTIDE SEQUENCE [LARGE SCALE GENOMIC DNA]</scope>
    <source>
        <strain evidence="3 4">AF19-16AC</strain>
    </source>
</reference>
<dbReference type="Pfam" id="PF14550">
    <property type="entry name" value="Peptidase_S78_2"/>
    <property type="match status" value="1"/>
</dbReference>
<name>A0A412NGG3_MEDGN</name>
<feature type="region of interest" description="Disordered" evidence="1">
    <location>
        <begin position="365"/>
        <end position="392"/>
    </location>
</feature>
<dbReference type="Proteomes" id="UP000283834">
    <property type="component" value="Unassembled WGS sequence"/>
</dbReference>
<evidence type="ECO:0000313" key="3">
    <source>
        <dbReference type="EMBL" id="RGT38401.1"/>
    </source>
</evidence>
<feature type="region of interest" description="Disordered" evidence="1">
    <location>
        <begin position="305"/>
        <end position="346"/>
    </location>
</feature>
<dbReference type="InterPro" id="IPR027924">
    <property type="entry name" value="XkdF"/>
</dbReference>
<gene>
    <name evidence="3" type="ORF">DWX36_09715</name>
</gene>
<proteinExistence type="predicted"/>
<feature type="compositionally biased region" description="Basic and acidic residues" evidence="1">
    <location>
        <begin position="455"/>
        <end position="465"/>
    </location>
</feature>
<accession>A0A412NGG3</accession>
<dbReference type="RefSeq" id="WP_118046922.1">
    <property type="nucleotide sequence ID" value="NZ_QRWQ01000008.1"/>
</dbReference>